<protein>
    <submittedName>
        <fullName evidence="1">Uncharacterized protein</fullName>
    </submittedName>
</protein>
<gene>
    <name evidence="1" type="ORF">N7505_011495</name>
</gene>
<dbReference type="CDD" id="cd00448">
    <property type="entry name" value="YjgF_YER057c_UK114_family"/>
    <property type="match status" value="1"/>
</dbReference>
<dbReference type="Pfam" id="PF01042">
    <property type="entry name" value="Ribonuc_L-PSP"/>
    <property type="match status" value="1"/>
</dbReference>
<keyword evidence="2" id="KW-1185">Reference proteome</keyword>
<dbReference type="EMBL" id="JAPVEB010000010">
    <property type="protein sequence ID" value="KAJ5256344.1"/>
    <property type="molecule type" value="Genomic_DNA"/>
</dbReference>
<comment type="caution">
    <text evidence="1">The sequence shown here is derived from an EMBL/GenBank/DDBJ whole genome shotgun (WGS) entry which is preliminary data.</text>
</comment>
<evidence type="ECO:0000313" key="1">
    <source>
        <dbReference type="EMBL" id="KAJ5256344.1"/>
    </source>
</evidence>
<name>A0ABQ8W6Q8_PENCH</name>
<dbReference type="InterPro" id="IPR035959">
    <property type="entry name" value="RutC-like_sf"/>
</dbReference>
<accession>A0ABQ8W6Q8</accession>
<proteinExistence type="predicted"/>
<dbReference type="Proteomes" id="UP001220256">
    <property type="component" value="Unassembled WGS sequence"/>
</dbReference>
<dbReference type="Gene3D" id="3.30.1330.40">
    <property type="entry name" value="RutC-like"/>
    <property type="match status" value="1"/>
</dbReference>
<sequence>MVLHQHDCILFMGKDTLIVFKHNNAHALRGVKDVLVNVRSPTARGIGFVFVSGQVPVDSNGKYLPVESSVTKKTHQVIQNVSSILGASGTSLDQVSKANVYFVQLDRNISRNTARCRS</sequence>
<organism evidence="1 2">
    <name type="scientific">Penicillium chrysogenum</name>
    <name type="common">Penicillium notatum</name>
    <dbReference type="NCBI Taxonomy" id="5076"/>
    <lineage>
        <taxon>Eukaryota</taxon>
        <taxon>Fungi</taxon>
        <taxon>Dikarya</taxon>
        <taxon>Ascomycota</taxon>
        <taxon>Pezizomycotina</taxon>
        <taxon>Eurotiomycetes</taxon>
        <taxon>Eurotiomycetidae</taxon>
        <taxon>Eurotiales</taxon>
        <taxon>Aspergillaceae</taxon>
        <taxon>Penicillium</taxon>
        <taxon>Penicillium chrysogenum species complex</taxon>
    </lineage>
</organism>
<evidence type="ECO:0000313" key="2">
    <source>
        <dbReference type="Proteomes" id="UP001220256"/>
    </source>
</evidence>
<dbReference type="InterPro" id="IPR006175">
    <property type="entry name" value="YjgF/YER057c/UK114"/>
</dbReference>
<dbReference type="SUPFAM" id="SSF55298">
    <property type="entry name" value="YjgF-like"/>
    <property type="match status" value="1"/>
</dbReference>
<reference evidence="1 2" key="1">
    <citation type="journal article" date="2023" name="IMA Fungus">
        <title>Comparative genomic study of the Penicillium genus elucidates a diverse pangenome and 15 lateral gene transfer events.</title>
        <authorList>
            <person name="Petersen C."/>
            <person name="Sorensen T."/>
            <person name="Nielsen M.R."/>
            <person name="Sondergaard T.E."/>
            <person name="Sorensen J.L."/>
            <person name="Fitzpatrick D.A."/>
            <person name="Frisvad J.C."/>
            <person name="Nielsen K.L."/>
        </authorList>
    </citation>
    <scope>NUCLEOTIDE SEQUENCE [LARGE SCALE GENOMIC DNA]</scope>
    <source>
        <strain evidence="1 2">IBT 3361</strain>
    </source>
</reference>